<sequence length="673" mass="72347">MNYVARALGRLKLSRQILLIAAPVGLAFGLLFINYFQTANGLIQASKDELIGAQNLPLQTQLMDLIQTHRTATALALSGDVAARQSLGAIEQSVQNGLTDLKTKLPSEWTKTQAAIAQMDADWKTLQSKNLVQTQKENFRAHHSMLNAIIHSIRLAADESQLTLDPEVAGYYLMSPANFSLPLMQVQLATIQGLQTASLSTPEEYAQALGEAQALLDNNQLLASDVAESLKKVQEAGTDVPAPLSEQAKNLATRITEARHLLEQTNANPQAFKDPKVIGAINDCLANVQATQTQIITVLDQALANRIEQMTRDLTLKCLEALAVLTVAVALGVLVFRQITKHVNLLRHQTQALAEGNLTAVELVQSQDELGLISQSVETVRIQQNQILRQIREASNQLGQSTETLSVATEQVKAGACAQSDSAASVASSVEELSVSVGQVADYANQAFQMAQNTGTASNTGQAKMRGTQNAIERIAESSEELAASIDSLGQRSDGISSIIQTIQAIAEQTNLLALNAAIEAARAGEQGRGFAVVADEVRQLSEKTARSTESISELVTGIQKETRKAVENVQGWKEKISQGIDDSKGANGSMVQIREHSEITERAVQEINDALSEQTAASNAIAQKIEKIAQMTEESATAARQVFEVSHEVHQTSKALQGLLSRFKLDDATAAG</sequence>
<keyword evidence="4" id="KW-0472">Membrane</keyword>
<evidence type="ECO:0000259" key="6">
    <source>
        <dbReference type="PROSITE" id="PS50885"/>
    </source>
</evidence>
<dbReference type="PROSITE" id="PS50885">
    <property type="entry name" value="HAMP"/>
    <property type="match status" value="1"/>
</dbReference>
<feature type="domain" description="Methyl-accepting transducer" evidence="5">
    <location>
        <begin position="394"/>
        <end position="630"/>
    </location>
</feature>
<dbReference type="InterPro" id="IPR003660">
    <property type="entry name" value="HAMP_dom"/>
</dbReference>
<evidence type="ECO:0000256" key="2">
    <source>
        <dbReference type="ARBA" id="ARBA00029447"/>
    </source>
</evidence>
<dbReference type="SMART" id="SM00283">
    <property type="entry name" value="MA"/>
    <property type="match status" value="1"/>
</dbReference>
<keyword evidence="7" id="KW-0808">Transferase</keyword>
<dbReference type="PANTHER" id="PTHR32089:SF112">
    <property type="entry name" value="LYSOZYME-LIKE PROTEIN-RELATED"/>
    <property type="match status" value="1"/>
</dbReference>
<evidence type="ECO:0000256" key="1">
    <source>
        <dbReference type="ARBA" id="ARBA00023224"/>
    </source>
</evidence>
<evidence type="ECO:0000256" key="3">
    <source>
        <dbReference type="PROSITE-ProRule" id="PRU00284"/>
    </source>
</evidence>
<dbReference type="Proteomes" id="UP001156664">
    <property type="component" value="Unassembled WGS sequence"/>
</dbReference>
<dbReference type="CDD" id="cd11386">
    <property type="entry name" value="MCP_signal"/>
    <property type="match status" value="1"/>
</dbReference>
<reference evidence="8" key="1">
    <citation type="journal article" date="2019" name="Int. J. Syst. Evol. Microbiol.">
        <title>The Global Catalogue of Microorganisms (GCM) 10K type strain sequencing project: providing services to taxonomists for standard genome sequencing and annotation.</title>
        <authorList>
            <consortium name="The Broad Institute Genomics Platform"/>
            <consortium name="The Broad Institute Genome Sequencing Center for Infectious Disease"/>
            <person name="Wu L."/>
            <person name="Ma J."/>
        </authorList>
    </citation>
    <scope>NUCLEOTIDE SEQUENCE [LARGE SCALE GENOMIC DNA]</scope>
    <source>
        <strain evidence="8">NBRC 105857</strain>
    </source>
</reference>
<keyword evidence="4" id="KW-0812">Transmembrane</keyword>
<dbReference type="InterPro" id="IPR004089">
    <property type="entry name" value="MCPsignal_dom"/>
</dbReference>
<name>A0ABQ5YU88_9BURK</name>
<organism evidence="7 8">
    <name type="scientific">Limnobacter litoralis</name>
    <dbReference type="NCBI Taxonomy" id="481366"/>
    <lineage>
        <taxon>Bacteria</taxon>
        <taxon>Pseudomonadati</taxon>
        <taxon>Pseudomonadota</taxon>
        <taxon>Betaproteobacteria</taxon>
        <taxon>Burkholderiales</taxon>
        <taxon>Burkholderiaceae</taxon>
        <taxon>Limnobacter</taxon>
    </lineage>
</organism>
<keyword evidence="4" id="KW-1133">Transmembrane helix</keyword>
<comment type="similarity">
    <text evidence="2">Belongs to the methyl-accepting chemotaxis (MCP) protein family.</text>
</comment>
<keyword evidence="1 3" id="KW-0807">Transducer</keyword>
<dbReference type="RefSeq" id="WP_284281710.1">
    <property type="nucleotide sequence ID" value="NZ_BSOJ01000021.1"/>
</dbReference>
<feature type="domain" description="HAMP" evidence="6">
    <location>
        <begin position="337"/>
        <end position="389"/>
    </location>
</feature>
<dbReference type="Pfam" id="PF00015">
    <property type="entry name" value="MCPsignal"/>
    <property type="match status" value="1"/>
</dbReference>
<feature type="transmembrane region" description="Helical" evidence="4">
    <location>
        <begin position="17"/>
        <end position="36"/>
    </location>
</feature>
<dbReference type="PROSITE" id="PS50111">
    <property type="entry name" value="CHEMOTAXIS_TRANSDUC_2"/>
    <property type="match status" value="1"/>
</dbReference>
<dbReference type="Gene3D" id="1.10.287.950">
    <property type="entry name" value="Methyl-accepting chemotaxis protein"/>
    <property type="match status" value="1"/>
</dbReference>
<proteinExistence type="inferred from homology"/>
<gene>
    <name evidence="7" type="ORF">GCM10007875_20970</name>
</gene>
<dbReference type="PANTHER" id="PTHR32089">
    <property type="entry name" value="METHYL-ACCEPTING CHEMOTAXIS PROTEIN MCPB"/>
    <property type="match status" value="1"/>
</dbReference>
<accession>A0ABQ5YU88</accession>
<comment type="caution">
    <text evidence="7">The sequence shown here is derived from an EMBL/GenBank/DDBJ whole genome shotgun (WGS) entry which is preliminary data.</text>
</comment>
<keyword evidence="7" id="KW-0418">Kinase</keyword>
<dbReference type="EMBL" id="BSOJ01000021">
    <property type="protein sequence ID" value="GLR27007.1"/>
    <property type="molecule type" value="Genomic_DNA"/>
</dbReference>
<protein>
    <submittedName>
        <fullName evidence="7">Histidine kinase</fullName>
    </submittedName>
</protein>
<dbReference type="SUPFAM" id="SSF58104">
    <property type="entry name" value="Methyl-accepting chemotaxis protein (MCP) signaling domain"/>
    <property type="match status" value="1"/>
</dbReference>
<evidence type="ECO:0000313" key="7">
    <source>
        <dbReference type="EMBL" id="GLR27007.1"/>
    </source>
</evidence>
<evidence type="ECO:0000259" key="5">
    <source>
        <dbReference type="PROSITE" id="PS50111"/>
    </source>
</evidence>
<dbReference type="GO" id="GO:0016301">
    <property type="term" value="F:kinase activity"/>
    <property type="evidence" value="ECO:0007669"/>
    <property type="project" value="UniProtKB-KW"/>
</dbReference>
<keyword evidence="8" id="KW-1185">Reference proteome</keyword>
<evidence type="ECO:0000313" key="8">
    <source>
        <dbReference type="Proteomes" id="UP001156664"/>
    </source>
</evidence>
<evidence type="ECO:0000256" key="4">
    <source>
        <dbReference type="SAM" id="Phobius"/>
    </source>
</evidence>